<comment type="similarity">
    <text evidence="1">Belongs to the DNA polymerase type-Y family.</text>
</comment>
<keyword evidence="2" id="KW-0227">DNA damage</keyword>
<dbReference type="GeneID" id="60605205"/>
<dbReference type="STRING" id="504474.cu0404"/>
<dbReference type="HOGENOM" id="CLU_026357_0_0_11"/>
<evidence type="ECO:0000256" key="2">
    <source>
        <dbReference type="ARBA" id="ARBA00022763"/>
    </source>
</evidence>
<reference evidence="5 6" key="1">
    <citation type="journal article" date="2008" name="J. Biotechnol.">
        <title>The lifestyle of Corynebacterium urealyticum derived from its complete genome sequence established by pyrosequencing.</title>
        <authorList>
            <person name="Tauch A."/>
            <person name="Trost E."/>
            <person name="Tilker A."/>
            <person name="Ludewig U."/>
            <person name="Schneiker S."/>
            <person name="Goesmann A."/>
            <person name="Arnold W."/>
            <person name="Bekel T."/>
            <person name="Brinkrolf K."/>
            <person name="Brune I."/>
            <person name="Goetker S."/>
            <person name="Kalinowski J."/>
            <person name="Kamp P.-B."/>
            <person name="Lobo F.P."/>
            <person name="Viehoever P."/>
            <person name="Weisshaar B."/>
            <person name="Soriano F."/>
            <person name="Droege M."/>
            <person name="Puehler A."/>
        </authorList>
    </citation>
    <scope>NUCLEOTIDE SEQUENCE [LARGE SCALE GENOMIC DNA]</scope>
    <source>
        <strain evidence="6">ATCC 43042 / DSM 7109</strain>
    </source>
</reference>
<dbReference type="AlphaFoldDB" id="B1VF25"/>
<dbReference type="SUPFAM" id="SSF56672">
    <property type="entry name" value="DNA/RNA polymerases"/>
    <property type="match status" value="1"/>
</dbReference>
<organism evidence="5 6">
    <name type="scientific">Corynebacterium urealyticum (strain ATCC 43042 / DSM 7109)</name>
    <dbReference type="NCBI Taxonomy" id="504474"/>
    <lineage>
        <taxon>Bacteria</taxon>
        <taxon>Bacillati</taxon>
        <taxon>Actinomycetota</taxon>
        <taxon>Actinomycetes</taxon>
        <taxon>Mycobacteriales</taxon>
        <taxon>Corynebacteriaceae</taxon>
        <taxon>Corynebacterium</taxon>
    </lineage>
</organism>
<evidence type="ECO:0000256" key="1">
    <source>
        <dbReference type="ARBA" id="ARBA00010945"/>
    </source>
</evidence>
<protein>
    <submittedName>
        <fullName evidence="5">Putative DNA polymerase involved in DNA repair</fullName>
    </submittedName>
</protein>
<name>B1VF25_CORU7</name>
<dbReference type="Pfam" id="PF00817">
    <property type="entry name" value="IMS"/>
    <property type="match status" value="1"/>
</dbReference>
<dbReference type="GO" id="GO:0006281">
    <property type="term" value="P:DNA repair"/>
    <property type="evidence" value="ECO:0007669"/>
    <property type="project" value="InterPro"/>
</dbReference>
<keyword evidence="6" id="KW-1185">Reference proteome</keyword>
<evidence type="ECO:0000259" key="4">
    <source>
        <dbReference type="Pfam" id="PF00817"/>
    </source>
</evidence>
<sequence length="556" mass="59773">MTGRGKTGVQGSAEAGAVAAERVTVLWFPDFPVYAVRLARGWDMLRPAATIADYRVQACNAAARAQGVRQGMKQRHALATCPELRHAPADPVQEAAIHEDIVAALMDVAAGVETLRPGLVALPTRPLANYYGGEAAAVELLLDSAARLGVECLAGTADDLMPAVWAARRGVHVPPGRNSSFVPTLPIGFLAVEAVLSAPAELVSTLQELGVRSLRDFAALGRKHVAGRFGAEAVYWHRVACGEPGREVSPQRPAQPVEVLHQVEEPIRSTETAAFVARQAAARLHGELFRRGEACLRLTVRVHLNPPAEYTGPTVVERAWRCREPLTEEDTAQRVRWQLDGWITRLRAKVGEPEQEGFEDSAAGVVAIELLPVETVPAGTIAEPLWGGADEGLRAARAAAGRAQALIGMAAVQQVVHRGGRAIGGRVLTLPYGEEVPEEISAQPTTQWRGELPAPLPATVGEAANPSAGHPAASIAVLGERAQPVHVTGRGLMSEPPQRLRWGNRTLPIRGWAGPWPVDEQWWAEGKRYARLQVATDEGAYLLVCKGQKWRIEATY</sequence>
<evidence type="ECO:0000313" key="6">
    <source>
        <dbReference type="Proteomes" id="UP000001727"/>
    </source>
</evidence>
<gene>
    <name evidence="5" type="ordered locus">cu0404</name>
</gene>
<feature type="domain" description="UmuC" evidence="4">
    <location>
        <begin position="55"/>
        <end position="163"/>
    </location>
</feature>
<evidence type="ECO:0000256" key="3">
    <source>
        <dbReference type="ARBA" id="ARBA00025589"/>
    </source>
</evidence>
<dbReference type="RefSeq" id="WP_012359657.1">
    <property type="nucleotide sequence ID" value="NC_010545.1"/>
</dbReference>
<dbReference type="InterPro" id="IPR043502">
    <property type="entry name" value="DNA/RNA_pol_sf"/>
</dbReference>
<dbReference type="InterPro" id="IPR043128">
    <property type="entry name" value="Rev_trsase/Diguanyl_cyclase"/>
</dbReference>
<accession>B1VF25</accession>
<proteinExistence type="inferred from homology"/>
<dbReference type="PANTHER" id="PTHR35369">
    <property type="entry name" value="BLR3025 PROTEIN-RELATED"/>
    <property type="match status" value="1"/>
</dbReference>
<comment type="function">
    <text evidence="3">Poorly processive, error-prone DNA polymerase involved in untargeted mutagenesis. Copies undamaged DNA at stalled replication forks, which arise in vivo from mismatched or misaligned primer ends. These misaligned primers can be extended by PolIV. Exhibits no 3'-5' exonuclease (proofreading) activity. May be involved in translesional synthesis, in conjunction with the beta clamp from PolIII.</text>
</comment>
<dbReference type="eggNOG" id="COG0389">
    <property type="taxonomic scope" value="Bacteria"/>
</dbReference>
<dbReference type="Gene3D" id="3.30.70.270">
    <property type="match status" value="1"/>
</dbReference>
<dbReference type="EMBL" id="AM942444">
    <property type="protein sequence ID" value="CAQ04364.1"/>
    <property type="molecule type" value="Genomic_DNA"/>
</dbReference>
<dbReference type="PANTHER" id="PTHR35369:SF2">
    <property type="entry name" value="BLR3025 PROTEIN"/>
    <property type="match status" value="1"/>
</dbReference>
<dbReference type="KEGG" id="cur:cu0404"/>
<dbReference type="CDD" id="cd03468">
    <property type="entry name" value="PolY_like"/>
    <property type="match status" value="1"/>
</dbReference>
<dbReference type="InterPro" id="IPR050356">
    <property type="entry name" value="SulA_CellDiv_inhibitor"/>
</dbReference>
<dbReference type="InterPro" id="IPR001126">
    <property type="entry name" value="UmuC"/>
</dbReference>
<dbReference type="Gene3D" id="3.40.1170.60">
    <property type="match status" value="1"/>
</dbReference>
<dbReference type="Proteomes" id="UP000001727">
    <property type="component" value="Chromosome"/>
</dbReference>
<evidence type="ECO:0000313" key="5">
    <source>
        <dbReference type="EMBL" id="CAQ04364.1"/>
    </source>
</evidence>